<dbReference type="Proteomes" id="UP000198341">
    <property type="component" value="Chromosome 3"/>
</dbReference>
<organism evidence="2 3">
    <name type="scientific">Bathycoccus prasinos</name>
    <dbReference type="NCBI Taxonomy" id="41875"/>
    <lineage>
        <taxon>Eukaryota</taxon>
        <taxon>Viridiplantae</taxon>
        <taxon>Chlorophyta</taxon>
        <taxon>Mamiellophyceae</taxon>
        <taxon>Mamiellales</taxon>
        <taxon>Bathycoccaceae</taxon>
        <taxon>Bathycoccus</taxon>
    </lineage>
</organism>
<keyword evidence="3" id="KW-1185">Reference proteome</keyword>
<dbReference type="EMBL" id="FO082276">
    <property type="protein sequence ID" value="CCO15366.1"/>
    <property type="molecule type" value="Genomic_DNA"/>
</dbReference>
<reference evidence="2 3" key="1">
    <citation type="submission" date="2011-10" db="EMBL/GenBank/DDBJ databases">
        <authorList>
            <person name="Genoscope - CEA"/>
        </authorList>
    </citation>
    <scope>NUCLEOTIDE SEQUENCE [LARGE SCALE GENOMIC DNA]</scope>
    <source>
        <strain evidence="2 3">RCC 1105</strain>
    </source>
</reference>
<evidence type="ECO:0000313" key="2">
    <source>
        <dbReference type="EMBL" id="CCO15366.1"/>
    </source>
</evidence>
<dbReference type="InterPro" id="IPR021503">
    <property type="entry name" value="DUF3110"/>
</dbReference>
<sequence>MMMFALSSTTSYCAGAKLKTTTTKKKQQRVVLLAAKASSSSSSSSSNDKDDEREEEKEKEGFVPQKGEKKEEQKKEADEDKISSSTEFSQHQNYLAFDSPELRVLSERMRLVEIETILLRDEYNKMVVKAMRTPKDFIEWNERNGFNEKGESLAEKQPKKKRLETENAKSAGGEAKKRREEIDERIRKTDEFLREKMNGSSLLPEGFLQKMSKVLGDQNSLFSSVEEIFEKRLGEEQYKKYLEEKQQKAADEKSSMITNVALVNLNCVEDFSPLFVLVFHHGHNSPEQAGIYSLQEKATPEELPVDTILAFMTKEDAERYAKLLKSSLGTVPIVESVTKSELALTCRVGGHRCVVSNKGYELAPPKESLRVTDWERSNMLRSGAWRVVGEDDTCTISDDDLSLDWKTQGMELMASYREEAKRERLENARERLERLYRKGTLGKNEEDHTDPDDHSE</sequence>
<dbReference type="OrthoDB" id="515121at2759"/>
<proteinExistence type="predicted"/>
<protein>
    <submittedName>
        <fullName evidence="2">Uncharacterized protein</fullName>
    </submittedName>
</protein>
<evidence type="ECO:0000256" key="1">
    <source>
        <dbReference type="SAM" id="MobiDB-lite"/>
    </source>
</evidence>
<feature type="compositionally biased region" description="Basic and acidic residues" evidence="1">
    <location>
        <begin position="149"/>
        <end position="167"/>
    </location>
</feature>
<dbReference type="KEGG" id="bpg:Bathy03g02200"/>
<feature type="region of interest" description="Disordered" evidence="1">
    <location>
        <begin position="149"/>
        <end position="180"/>
    </location>
</feature>
<dbReference type="Pfam" id="PF11360">
    <property type="entry name" value="DUF3110"/>
    <property type="match status" value="1"/>
</dbReference>
<feature type="region of interest" description="Disordered" evidence="1">
    <location>
        <begin position="17"/>
        <end position="87"/>
    </location>
</feature>
<feature type="region of interest" description="Disordered" evidence="1">
    <location>
        <begin position="436"/>
        <end position="456"/>
    </location>
</feature>
<name>K8EBU2_9CHLO</name>
<gene>
    <name evidence="2" type="ORF">Bathy03g02200</name>
</gene>
<accession>K8EBU2</accession>
<dbReference type="GeneID" id="19016758"/>
<evidence type="ECO:0000313" key="3">
    <source>
        <dbReference type="Proteomes" id="UP000198341"/>
    </source>
</evidence>
<feature type="compositionally biased region" description="Basic and acidic residues" evidence="1">
    <location>
        <begin position="56"/>
        <end position="82"/>
    </location>
</feature>
<feature type="compositionally biased region" description="Basic and acidic residues" evidence="1">
    <location>
        <begin position="443"/>
        <end position="456"/>
    </location>
</feature>
<dbReference type="AlphaFoldDB" id="K8EBU2"/>
<dbReference type="RefSeq" id="XP_007513929.1">
    <property type="nucleotide sequence ID" value="XM_007513867.1"/>
</dbReference>